<organism evidence="2 3">
    <name type="scientific">Blastomyces percursus</name>
    <dbReference type="NCBI Taxonomy" id="1658174"/>
    <lineage>
        <taxon>Eukaryota</taxon>
        <taxon>Fungi</taxon>
        <taxon>Dikarya</taxon>
        <taxon>Ascomycota</taxon>
        <taxon>Pezizomycotina</taxon>
        <taxon>Eurotiomycetes</taxon>
        <taxon>Eurotiomycetidae</taxon>
        <taxon>Onygenales</taxon>
        <taxon>Ajellomycetaceae</taxon>
        <taxon>Blastomyces</taxon>
    </lineage>
</organism>
<feature type="region of interest" description="Disordered" evidence="1">
    <location>
        <begin position="58"/>
        <end position="81"/>
    </location>
</feature>
<feature type="compositionally biased region" description="Polar residues" evidence="1">
    <location>
        <begin position="58"/>
        <end position="69"/>
    </location>
</feature>
<dbReference type="OrthoDB" id="10635708at2759"/>
<evidence type="ECO:0000313" key="2">
    <source>
        <dbReference type="EMBL" id="OJD13106.1"/>
    </source>
</evidence>
<proteinExistence type="predicted"/>
<evidence type="ECO:0000313" key="3">
    <source>
        <dbReference type="Proteomes" id="UP000242791"/>
    </source>
</evidence>
<keyword evidence="3" id="KW-1185">Reference proteome</keyword>
<sequence length="81" mass="9196">MEIDNRDRKQNRRDGYGQYQNHQQLRTYLQEHVTLNDIVSLCASMYILEPQAGAAGFTSTSMSHASRNFNHGRPRNGLASA</sequence>
<accession>A0A1J9PAX0</accession>
<dbReference type="AlphaFoldDB" id="A0A1J9PAX0"/>
<dbReference type="VEuPathDB" id="FungiDB:ACJ73_09245"/>
<name>A0A1J9PAX0_9EURO</name>
<comment type="caution">
    <text evidence="2">The sequence shown here is derived from an EMBL/GenBank/DDBJ whole genome shotgun (WGS) entry which is preliminary data.</text>
</comment>
<evidence type="ECO:0000256" key="1">
    <source>
        <dbReference type="SAM" id="MobiDB-lite"/>
    </source>
</evidence>
<dbReference type="EMBL" id="LGTZ01002514">
    <property type="protein sequence ID" value="OJD13106.1"/>
    <property type="molecule type" value="Genomic_DNA"/>
</dbReference>
<reference evidence="2 3" key="1">
    <citation type="submission" date="2015-08" db="EMBL/GenBank/DDBJ databases">
        <title>Emmonsia species relationships and genome sequence.</title>
        <authorList>
            <person name="Cuomo C.A."/>
            <person name="Schwartz I.S."/>
            <person name="Kenyon C."/>
            <person name="De Hoog G.S."/>
            <person name="Govender N.P."/>
            <person name="Botha A."/>
            <person name="Moreno L."/>
            <person name="De Vries M."/>
            <person name="Munoz J.F."/>
            <person name="Stielow J.B."/>
        </authorList>
    </citation>
    <scope>NUCLEOTIDE SEQUENCE [LARGE SCALE GENOMIC DNA]</scope>
    <source>
        <strain evidence="2 3">EI222</strain>
    </source>
</reference>
<protein>
    <submittedName>
        <fullName evidence="2">Uncharacterized protein</fullName>
    </submittedName>
</protein>
<gene>
    <name evidence="2" type="ORF">ACJ73_09245</name>
</gene>
<dbReference type="Proteomes" id="UP000242791">
    <property type="component" value="Unassembled WGS sequence"/>
</dbReference>